<dbReference type="Proteomes" id="UP000018050">
    <property type="component" value="Unassembled WGS sequence"/>
</dbReference>
<evidence type="ECO:0000256" key="7">
    <source>
        <dbReference type="SAM" id="MobiDB-lite"/>
    </source>
</evidence>
<comment type="subcellular location">
    <subcellularLocation>
        <location evidence="1">Membrane</location>
        <topology evidence="1">Multi-pass membrane protein</topology>
    </subcellularLocation>
</comment>
<dbReference type="SUPFAM" id="SSF103473">
    <property type="entry name" value="MFS general substrate transporter"/>
    <property type="match status" value="2"/>
</dbReference>
<comment type="similarity">
    <text evidence="2">Belongs to the major facilitator superfamily. Folate-biopterin transporter (TC 2.A.71) family.</text>
</comment>
<evidence type="ECO:0000256" key="4">
    <source>
        <dbReference type="ARBA" id="ARBA00022692"/>
    </source>
</evidence>
<feature type="transmembrane region" description="Helical" evidence="8">
    <location>
        <begin position="357"/>
        <end position="376"/>
    </location>
</feature>
<dbReference type="GO" id="GO:0016020">
    <property type="term" value="C:membrane"/>
    <property type="evidence" value="ECO:0007669"/>
    <property type="project" value="UniProtKB-SubCell"/>
</dbReference>
<accession>U6GA01</accession>
<keyword evidence="6 8" id="KW-0472">Membrane</keyword>
<evidence type="ECO:0000256" key="8">
    <source>
        <dbReference type="SAM" id="Phobius"/>
    </source>
</evidence>
<dbReference type="OMA" id="CFKERND"/>
<keyword evidence="3" id="KW-0813">Transport</keyword>
<dbReference type="CDD" id="cd17484">
    <property type="entry name" value="MFS_FBT"/>
    <property type="match status" value="1"/>
</dbReference>
<feature type="transmembrane region" description="Helical" evidence="8">
    <location>
        <begin position="194"/>
        <end position="217"/>
    </location>
</feature>
<evidence type="ECO:0000256" key="2">
    <source>
        <dbReference type="ARBA" id="ARBA00007015"/>
    </source>
</evidence>
<feature type="transmembrane region" description="Helical" evidence="8">
    <location>
        <begin position="491"/>
        <end position="513"/>
    </location>
</feature>
<feature type="region of interest" description="Disordered" evidence="7">
    <location>
        <begin position="532"/>
        <end position="599"/>
    </location>
</feature>
<evidence type="ECO:0000256" key="5">
    <source>
        <dbReference type="ARBA" id="ARBA00022989"/>
    </source>
</evidence>
<keyword evidence="10" id="KW-1185">Reference proteome</keyword>
<name>U6GA01_EIMAC</name>
<dbReference type="InterPro" id="IPR036259">
    <property type="entry name" value="MFS_trans_sf"/>
</dbReference>
<feature type="transmembrane region" description="Helical" evidence="8">
    <location>
        <begin position="61"/>
        <end position="84"/>
    </location>
</feature>
<gene>
    <name evidence="9" type="ORF">EAH_00054240</name>
</gene>
<feature type="transmembrane region" description="Helical" evidence="8">
    <location>
        <begin position="263"/>
        <end position="281"/>
    </location>
</feature>
<organism evidence="9 10">
    <name type="scientific">Eimeria acervulina</name>
    <name type="common">Coccidian parasite</name>
    <dbReference type="NCBI Taxonomy" id="5801"/>
    <lineage>
        <taxon>Eukaryota</taxon>
        <taxon>Sar</taxon>
        <taxon>Alveolata</taxon>
        <taxon>Apicomplexa</taxon>
        <taxon>Conoidasida</taxon>
        <taxon>Coccidia</taxon>
        <taxon>Eucoccidiorida</taxon>
        <taxon>Eimeriorina</taxon>
        <taxon>Eimeriidae</taxon>
        <taxon>Eimeria</taxon>
    </lineage>
</organism>
<reference evidence="9" key="1">
    <citation type="submission" date="2013-10" db="EMBL/GenBank/DDBJ databases">
        <title>Genomic analysis of the causative agents of coccidiosis in chickens.</title>
        <authorList>
            <person name="Reid A.J."/>
            <person name="Blake D."/>
            <person name="Billington K."/>
            <person name="Browne H."/>
            <person name="Dunn M."/>
            <person name="Hung S."/>
            <person name="Kawahara F."/>
            <person name="Miranda-Saavedra D."/>
            <person name="Mourier T."/>
            <person name="Nagra H."/>
            <person name="Otto T.D."/>
            <person name="Rawlings N."/>
            <person name="Sanchez A."/>
            <person name="Sanders M."/>
            <person name="Subramaniam C."/>
            <person name="Tay Y."/>
            <person name="Dear P."/>
            <person name="Doerig C."/>
            <person name="Gruber A."/>
            <person name="Parkinson J."/>
            <person name="Shirley M."/>
            <person name="Wan K.L."/>
            <person name="Berriman M."/>
            <person name="Tomley F."/>
            <person name="Pain A."/>
        </authorList>
    </citation>
    <scope>NUCLEOTIDE SEQUENCE</scope>
    <source>
        <strain evidence="9">Houghton</strain>
    </source>
</reference>
<feature type="transmembrane region" description="Helical" evidence="8">
    <location>
        <begin position="388"/>
        <end position="407"/>
    </location>
</feature>
<feature type="compositionally biased region" description="Low complexity" evidence="7">
    <location>
        <begin position="544"/>
        <end position="560"/>
    </location>
</feature>
<keyword evidence="4 8" id="KW-0812">Transmembrane</keyword>
<feature type="transmembrane region" description="Helical" evidence="8">
    <location>
        <begin position="152"/>
        <end position="173"/>
    </location>
</feature>
<dbReference type="RefSeq" id="XP_013253245.1">
    <property type="nucleotide sequence ID" value="XM_013397791.1"/>
</dbReference>
<protein>
    <submittedName>
        <fullName evidence="9">Integral membrane protein, putative</fullName>
    </submittedName>
</protein>
<reference evidence="9" key="2">
    <citation type="submission" date="2013-10" db="EMBL/GenBank/DDBJ databases">
        <authorList>
            <person name="Aslett M."/>
        </authorList>
    </citation>
    <scope>NUCLEOTIDE SEQUENCE</scope>
    <source>
        <strain evidence="9">Houghton</strain>
    </source>
</reference>
<feature type="transmembrane region" description="Helical" evidence="8">
    <location>
        <begin position="90"/>
        <end position="108"/>
    </location>
</feature>
<dbReference type="InterPro" id="IPR039309">
    <property type="entry name" value="BT1"/>
</dbReference>
<keyword evidence="5 8" id="KW-1133">Transmembrane helix</keyword>
<dbReference type="VEuPathDB" id="ToxoDB:EAH_00054240"/>
<dbReference type="AlphaFoldDB" id="U6GA01"/>
<feature type="transmembrane region" description="Helical" evidence="8">
    <location>
        <begin position="129"/>
        <end position="146"/>
    </location>
</feature>
<dbReference type="PANTHER" id="PTHR31585:SF0">
    <property type="entry name" value="FOLATE-BIOPTERIN TRANSPORTER 1, CHLOROPLASTIC"/>
    <property type="match status" value="1"/>
</dbReference>
<dbReference type="OrthoDB" id="754047at2759"/>
<dbReference type="PANTHER" id="PTHR31585">
    <property type="entry name" value="FOLATE-BIOPTERIN TRANSPORTER 1, CHLOROPLASTIC"/>
    <property type="match status" value="1"/>
</dbReference>
<proteinExistence type="inferred from homology"/>
<dbReference type="Pfam" id="PF03092">
    <property type="entry name" value="BT1"/>
    <property type="match status" value="1"/>
</dbReference>
<dbReference type="Gene3D" id="1.20.1250.20">
    <property type="entry name" value="MFS general substrate transporter like domains"/>
    <property type="match status" value="2"/>
</dbReference>
<feature type="transmembrane region" description="Helical" evidence="8">
    <location>
        <begin position="223"/>
        <end position="242"/>
    </location>
</feature>
<evidence type="ECO:0000313" key="9">
    <source>
        <dbReference type="EMBL" id="CDI76158.1"/>
    </source>
</evidence>
<evidence type="ECO:0000313" key="10">
    <source>
        <dbReference type="Proteomes" id="UP000018050"/>
    </source>
</evidence>
<sequence>MEKAPGLSLPFVDAEDVSISAQHQKPTKQCSSGEWDSSVPEEGRALLDEKGLIPVPFATRVVSSLIAMLQGVEVLCNLAILYLFKDDFRIDPALLAVVLGALRLPWTVKPLWALAADNFPLFGYRRKSYIFLGASMCIVATLGIGLGGYKSLYATTLLLLLYFWGSAICNVIGEALVVEAGRRDVNEEATARTVSVFFAFRKLSFATVSYLSGLLLAVMAKQYVFVVAAALPAAVLFATFALEEPQIQTVLPPKQQFKELWKVLKQPVLLNSTLFIFVMMVNLPAIHAPADAAAVDAAANAAAADADADLVAADAARNAADEAAAGGAAAAGDAATPSAGSIMFYFMTNELHFGPELLGRMALFQSLASLGGILVYMYCCSSTSIRRLLCVSTLAVTPFCLLPIVVIERWNVSLGIPDSVFVVTDTVLMEFAGEFQAMPILVLAARLCPPGLESTIYSVLLSAYNLGLGLGSLVSAGLTAALGISSTNFKGLSALTAICAISNLLPLCLLWLIPSTVRGPLSPSQLRIAGIKRRHKNPAEETDSTAADSDAAAATETSASNSDMEAGSRPWRAGASSSSNSSSNNNGSSSSSDGSVTRRGTVQVVDGDGTEVYAPFISRDSFAALHAEEVLLQRRPSKQQSIFECGGSGECAVPSQQQQQQQQQRW</sequence>
<dbReference type="GeneID" id="25273494"/>
<feature type="transmembrane region" description="Helical" evidence="8">
    <location>
        <begin position="459"/>
        <end position="485"/>
    </location>
</feature>
<evidence type="ECO:0000256" key="6">
    <source>
        <dbReference type="ARBA" id="ARBA00023136"/>
    </source>
</evidence>
<feature type="compositionally biased region" description="Low complexity" evidence="7">
    <location>
        <begin position="576"/>
        <end position="595"/>
    </location>
</feature>
<evidence type="ECO:0000256" key="1">
    <source>
        <dbReference type="ARBA" id="ARBA00004141"/>
    </source>
</evidence>
<dbReference type="EMBL" id="HG670323">
    <property type="protein sequence ID" value="CDI76158.1"/>
    <property type="molecule type" value="Genomic_DNA"/>
</dbReference>
<evidence type="ECO:0000256" key="3">
    <source>
        <dbReference type="ARBA" id="ARBA00022448"/>
    </source>
</evidence>